<evidence type="ECO:0000256" key="2">
    <source>
        <dbReference type="ARBA" id="ARBA00023204"/>
    </source>
</evidence>
<dbReference type="InterPro" id="IPR011257">
    <property type="entry name" value="DNA_glycosylase"/>
</dbReference>
<gene>
    <name evidence="3" type="ORF">J2S67_001405</name>
</gene>
<organism evidence="3 4">
    <name type="scientific">Pseudoglutamicibacter albus</name>
    <dbReference type="NCBI Taxonomy" id="98671"/>
    <lineage>
        <taxon>Bacteria</taxon>
        <taxon>Bacillati</taxon>
        <taxon>Actinomycetota</taxon>
        <taxon>Actinomycetes</taxon>
        <taxon>Micrococcales</taxon>
        <taxon>Micrococcaceae</taxon>
        <taxon>Pseudoglutamicibacter</taxon>
    </lineage>
</organism>
<evidence type="ECO:0000313" key="3">
    <source>
        <dbReference type="EMBL" id="MDR7294137.1"/>
    </source>
</evidence>
<dbReference type="PANTHER" id="PTHR43003:SF6">
    <property type="entry name" value="DNA GLYCOSYLASE"/>
    <property type="match status" value="1"/>
</dbReference>
<dbReference type="Proteomes" id="UP001180715">
    <property type="component" value="Unassembled WGS sequence"/>
</dbReference>
<evidence type="ECO:0000256" key="1">
    <source>
        <dbReference type="ARBA" id="ARBA00022763"/>
    </source>
</evidence>
<proteinExistence type="predicted"/>
<protein>
    <submittedName>
        <fullName evidence="3">3-methyladenine DNA glycosylase/8-oxoguanine DNA glycosylase</fullName>
    </submittedName>
</protein>
<comment type="caution">
    <text evidence="3">The sequence shown here is derived from an EMBL/GenBank/DDBJ whole genome shotgun (WGS) entry which is preliminary data.</text>
</comment>
<keyword evidence="2" id="KW-0234">DNA repair</keyword>
<sequence length="355" mass="38567">MSVPVSGEGMTPDAEASWVPPVPLEWRAVVSAFQHGRRDPSLRITAHDAWRAVRYPSGIAEVRIVPEGVSASAVAGGAVRARSAQENRGAARGAGGPLARQVRFQAWGPGAAEALQDAPDWLGRSDDWSEFDSLTDLPALVQRMRSERPGLLLGSSGALPEHLAAAILAQKVTAHEAFGAWLRLVTRFGDPSPGPMGRTGELFVPPTGAEWTRISSWEWHQARVDSKRRNTLVRALERESALRRLQATVPAGGPNSGLLRIESALRSIPGVGVWTAAEVLQRSHGSGDHVSFGDYHVAHNVGWALTGRRATDREMEQLLAPWTGHRQRVVRLLAEGGATKQRMGPRLHANDHRWH</sequence>
<dbReference type="EMBL" id="JAVDXX010000001">
    <property type="protein sequence ID" value="MDR7294137.1"/>
    <property type="molecule type" value="Genomic_DNA"/>
</dbReference>
<accession>A0ABU1Z0L4</accession>
<keyword evidence="4" id="KW-1185">Reference proteome</keyword>
<dbReference type="SUPFAM" id="SSF48150">
    <property type="entry name" value="DNA-glycosylase"/>
    <property type="match status" value="1"/>
</dbReference>
<dbReference type="RefSeq" id="WP_310247575.1">
    <property type="nucleotide sequence ID" value="NZ_JAVDXX010000001.1"/>
</dbReference>
<evidence type="ECO:0000313" key="4">
    <source>
        <dbReference type="Proteomes" id="UP001180715"/>
    </source>
</evidence>
<dbReference type="Gene3D" id="1.10.340.30">
    <property type="entry name" value="Hypothetical protein, domain 2"/>
    <property type="match status" value="1"/>
</dbReference>
<dbReference type="PANTHER" id="PTHR43003">
    <property type="entry name" value="DNA-3-METHYLADENINE GLYCOSYLASE"/>
    <property type="match status" value="1"/>
</dbReference>
<keyword evidence="1" id="KW-0227">DNA damage</keyword>
<reference evidence="3" key="1">
    <citation type="submission" date="2023-07" db="EMBL/GenBank/DDBJ databases">
        <title>Sequencing the genomes of 1000 actinobacteria strains.</title>
        <authorList>
            <person name="Klenk H.-P."/>
        </authorList>
    </citation>
    <scope>NUCLEOTIDE SEQUENCE</scope>
    <source>
        <strain evidence="3">DSM 13068</strain>
    </source>
</reference>
<dbReference type="InterPro" id="IPR051912">
    <property type="entry name" value="Alkylbase_DNA_Glycosylase/TA"/>
</dbReference>
<name>A0ABU1Z0L4_9MICC</name>